<dbReference type="InterPro" id="IPR009056">
    <property type="entry name" value="Cyt_c-like_dom"/>
</dbReference>
<accession>A0AA95NF01</accession>
<comment type="PTM">
    <text evidence="6">Binds 1 heme c group covalently per subunit.</text>
</comment>
<dbReference type="Proteomes" id="UP001177769">
    <property type="component" value="Chromosome"/>
</dbReference>
<keyword evidence="7" id="KW-0732">Signal</keyword>
<feature type="signal peptide" evidence="7">
    <location>
        <begin position="1"/>
        <end position="28"/>
    </location>
</feature>
<dbReference type="EMBL" id="CP116346">
    <property type="protein sequence ID" value="WIT14040.1"/>
    <property type="molecule type" value="Genomic_DNA"/>
</dbReference>
<keyword evidence="4" id="KW-0249">Electron transport</keyword>
<dbReference type="InterPro" id="IPR002324">
    <property type="entry name" value="Cyt_c_ID"/>
</dbReference>
<keyword evidence="1" id="KW-0813">Transport</keyword>
<dbReference type="GO" id="GO:0009055">
    <property type="term" value="F:electron transfer activity"/>
    <property type="evidence" value="ECO:0007669"/>
    <property type="project" value="InterPro"/>
</dbReference>
<dbReference type="KEGG" id="pais:PFX98_10570"/>
<dbReference type="AlphaFoldDB" id="A0AA95NF01"/>
<keyword evidence="5 6" id="KW-0408">Iron</keyword>
<evidence type="ECO:0000313" key="9">
    <source>
        <dbReference type="EMBL" id="WIT14040.1"/>
    </source>
</evidence>
<dbReference type="GO" id="GO:0005506">
    <property type="term" value="F:iron ion binding"/>
    <property type="evidence" value="ECO:0007669"/>
    <property type="project" value="InterPro"/>
</dbReference>
<evidence type="ECO:0000256" key="6">
    <source>
        <dbReference type="PIRSR" id="PIRSR602324-1"/>
    </source>
</evidence>
<evidence type="ECO:0000256" key="2">
    <source>
        <dbReference type="ARBA" id="ARBA00022617"/>
    </source>
</evidence>
<feature type="binding site" description="covalent" evidence="6">
    <location>
        <position position="47"/>
    </location>
    <ligand>
        <name>heme c</name>
        <dbReference type="ChEBI" id="CHEBI:61717"/>
    </ligand>
</feature>
<reference evidence="9" key="1">
    <citation type="submission" date="2023-01" db="EMBL/GenBank/DDBJ databases">
        <title>Whole genome sequence of Paucibacter sp. S2-9 isolated from pond sediment.</title>
        <authorList>
            <person name="Jung J.Y."/>
        </authorList>
    </citation>
    <scope>NUCLEOTIDE SEQUENCE</scope>
    <source>
        <strain evidence="9">S2-9</strain>
    </source>
</reference>
<dbReference type="Pfam" id="PF00034">
    <property type="entry name" value="Cytochrom_C"/>
    <property type="match status" value="1"/>
</dbReference>
<dbReference type="GO" id="GO:0020037">
    <property type="term" value="F:heme binding"/>
    <property type="evidence" value="ECO:0007669"/>
    <property type="project" value="InterPro"/>
</dbReference>
<keyword evidence="2 6" id="KW-0349">Heme</keyword>
<dbReference type="InterPro" id="IPR036909">
    <property type="entry name" value="Cyt_c-like_dom_sf"/>
</dbReference>
<evidence type="ECO:0000256" key="1">
    <source>
        <dbReference type="ARBA" id="ARBA00022448"/>
    </source>
</evidence>
<evidence type="ECO:0000256" key="7">
    <source>
        <dbReference type="SAM" id="SignalP"/>
    </source>
</evidence>
<keyword evidence="10" id="KW-1185">Reference proteome</keyword>
<feature type="binding site" description="covalent" evidence="6">
    <location>
        <position position="43"/>
    </location>
    <ligand>
        <name>heme c</name>
        <dbReference type="ChEBI" id="CHEBI:61717"/>
    </ligand>
</feature>
<evidence type="ECO:0000313" key="10">
    <source>
        <dbReference type="Proteomes" id="UP001177769"/>
    </source>
</evidence>
<protein>
    <submittedName>
        <fullName evidence="9">C-type cytochrome</fullName>
    </submittedName>
</protein>
<evidence type="ECO:0000256" key="5">
    <source>
        <dbReference type="ARBA" id="ARBA00023004"/>
    </source>
</evidence>
<evidence type="ECO:0000259" key="8">
    <source>
        <dbReference type="PROSITE" id="PS51007"/>
    </source>
</evidence>
<dbReference type="PRINTS" id="PR00606">
    <property type="entry name" value="CYTCHROMECID"/>
</dbReference>
<name>A0AA95NF01_9BURK</name>
<gene>
    <name evidence="9" type="ORF">PFX98_10570</name>
</gene>
<evidence type="ECO:0000256" key="4">
    <source>
        <dbReference type="ARBA" id="ARBA00022982"/>
    </source>
</evidence>
<sequence length="116" mass="12493">MRSKSLSPRWALCALVAAAFAVPHGAQAADADAAKALAKKNDCFKCHAVDKDKKGPSFQKIAAKYKGKAEGEEKAIKNMTTGPKVKLDDGTEEEHKIINTKDADAIKNLAQWILSN</sequence>
<evidence type="ECO:0000256" key="3">
    <source>
        <dbReference type="ARBA" id="ARBA00022723"/>
    </source>
</evidence>
<organism evidence="9 10">
    <name type="scientific">Paucibacter sediminis</name>
    <dbReference type="NCBI Taxonomy" id="3019553"/>
    <lineage>
        <taxon>Bacteria</taxon>
        <taxon>Pseudomonadati</taxon>
        <taxon>Pseudomonadota</taxon>
        <taxon>Betaproteobacteria</taxon>
        <taxon>Burkholderiales</taxon>
        <taxon>Sphaerotilaceae</taxon>
        <taxon>Roseateles</taxon>
    </lineage>
</organism>
<dbReference type="SUPFAM" id="SSF46626">
    <property type="entry name" value="Cytochrome c"/>
    <property type="match status" value="1"/>
</dbReference>
<proteinExistence type="predicted"/>
<dbReference type="PROSITE" id="PS51007">
    <property type="entry name" value="CYTC"/>
    <property type="match status" value="1"/>
</dbReference>
<keyword evidence="3 6" id="KW-0479">Metal-binding</keyword>
<feature type="chain" id="PRO_5041671972" evidence="7">
    <location>
        <begin position="29"/>
        <end position="116"/>
    </location>
</feature>
<dbReference type="Gene3D" id="1.10.760.10">
    <property type="entry name" value="Cytochrome c-like domain"/>
    <property type="match status" value="1"/>
</dbReference>
<feature type="domain" description="Cytochrome c" evidence="8">
    <location>
        <begin position="29"/>
        <end position="116"/>
    </location>
</feature>
<dbReference type="RefSeq" id="WP_285235159.1">
    <property type="nucleotide sequence ID" value="NZ_CP116346.1"/>
</dbReference>